<reference evidence="2 3" key="1">
    <citation type="journal article" date="2018" name="Sci. Rep.">
        <title>Raphidocelis subcapitata (=Pseudokirchneriella subcapitata) provides an insight into genome evolution and environmental adaptations in the Sphaeropleales.</title>
        <authorList>
            <person name="Suzuki S."/>
            <person name="Yamaguchi H."/>
            <person name="Nakajima N."/>
            <person name="Kawachi M."/>
        </authorList>
    </citation>
    <scope>NUCLEOTIDE SEQUENCE [LARGE SCALE GENOMIC DNA]</scope>
    <source>
        <strain evidence="2 3">NIES-35</strain>
    </source>
</reference>
<sequence>MALSTISKALVALLSVLQLGTALAIVAIIALHLAGVEWQRPQTLLSSTTCLLSQDGGTALCYYAYALGAVSVLFTLAIGLLQVCTCNACGCGAGMDTVMAVLAAGWWVVGAFLLSTNSTRANAAGLPKREWRETVAWLTWITAGLFGAMFAVHASRLLSKCCRRCCGRRRRGGEADPEKAVAARPRAAALELGKEVKGRAYMAGRGGEAGGLQSQFVTGRQNI</sequence>
<dbReference type="Proteomes" id="UP000247498">
    <property type="component" value="Unassembled WGS sequence"/>
</dbReference>
<feature type="transmembrane region" description="Helical" evidence="1">
    <location>
        <begin position="134"/>
        <end position="154"/>
    </location>
</feature>
<accession>A0A2V0PC42</accession>
<comment type="caution">
    <text evidence="2">The sequence shown here is derived from an EMBL/GenBank/DDBJ whole genome shotgun (WGS) entry which is preliminary data.</text>
</comment>
<protein>
    <recommendedName>
        <fullName evidence="4">MARVEL domain-containing protein</fullName>
    </recommendedName>
</protein>
<dbReference type="AlphaFoldDB" id="A0A2V0PC42"/>
<dbReference type="OrthoDB" id="539485at2759"/>
<keyword evidence="1" id="KW-0812">Transmembrane</keyword>
<dbReference type="InParanoid" id="A0A2V0PC42"/>
<feature type="transmembrane region" description="Helical" evidence="1">
    <location>
        <begin position="62"/>
        <end position="81"/>
    </location>
</feature>
<evidence type="ECO:0008006" key="4">
    <source>
        <dbReference type="Google" id="ProtNLM"/>
    </source>
</evidence>
<name>A0A2V0PC42_9CHLO</name>
<keyword evidence="1" id="KW-0472">Membrane</keyword>
<gene>
    <name evidence="2" type="ORF">Rsub_09597</name>
</gene>
<keyword evidence="1" id="KW-1133">Transmembrane helix</keyword>
<feature type="transmembrane region" description="Helical" evidence="1">
    <location>
        <begin position="93"/>
        <end position="114"/>
    </location>
</feature>
<evidence type="ECO:0000313" key="2">
    <source>
        <dbReference type="EMBL" id="GBF97431.1"/>
    </source>
</evidence>
<dbReference type="EMBL" id="BDRX01000099">
    <property type="protein sequence ID" value="GBF97431.1"/>
    <property type="molecule type" value="Genomic_DNA"/>
</dbReference>
<proteinExistence type="predicted"/>
<keyword evidence="3" id="KW-1185">Reference proteome</keyword>
<evidence type="ECO:0000313" key="3">
    <source>
        <dbReference type="Proteomes" id="UP000247498"/>
    </source>
</evidence>
<organism evidence="2 3">
    <name type="scientific">Raphidocelis subcapitata</name>
    <dbReference type="NCBI Taxonomy" id="307507"/>
    <lineage>
        <taxon>Eukaryota</taxon>
        <taxon>Viridiplantae</taxon>
        <taxon>Chlorophyta</taxon>
        <taxon>core chlorophytes</taxon>
        <taxon>Chlorophyceae</taxon>
        <taxon>CS clade</taxon>
        <taxon>Sphaeropleales</taxon>
        <taxon>Selenastraceae</taxon>
        <taxon>Raphidocelis</taxon>
    </lineage>
</organism>
<evidence type="ECO:0000256" key="1">
    <source>
        <dbReference type="SAM" id="Phobius"/>
    </source>
</evidence>